<proteinExistence type="predicted"/>
<name>A0A6J7WS31_9CAUD</name>
<gene>
    <name evidence="1" type="ORF">UFOVP357_35</name>
</gene>
<protein>
    <submittedName>
        <fullName evidence="1">Uncharacterized protein</fullName>
    </submittedName>
</protein>
<evidence type="ECO:0000313" key="1">
    <source>
        <dbReference type="EMBL" id="CAB5220829.1"/>
    </source>
</evidence>
<accession>A0A6J7WS31</accession>
<sequence>MQVSEREQQILARVLEMLGSGQASVADLEDYVIGYSVLGRIVALAQGEAETAEQERKLAWARAFSESKMSGKVSDKLAEMQAEIQVEDHRIREIKAREKLTNLRNTWQAVEQAMNAIKFLGRNGG</sequence>
<reference evidence="1" key="1">
    <citation type="submission" date="2020-05" db="EMBL/GenBank/DDBJ databases">
        <authorList>
            <person name="Chiriac C."/>
            <person name="Salcher M."/>
            <person name="Ghai R."/>
            <person name="Kavagutti S V."/>
        </authorList>
    </citation>
    <scope>NUCLEOTIDE SEQUENCE</scope>
</reference>
<dbReference type="EMBL" id="LR798289">
    <property type="protein sequence ID" value="CAB5220829.1"/>
    <property type="molecule type" value="Genomic_DNA"/>
</dbReference>
<organism evidence="1">
    <name type="scientific">uncultured Caudovirales phage</name>
    <dbReference type="NCBI Taxonomy" id="2100421"/>
    <lineage>
        <taxon>Viruses</taxon>
        <taxon>Duplodnaviria</taxon>
        <taxon>Heunggongvirae</taxon>
        <taxon>Uroviricota</taxon>
        <taxon>Caudoviricetes</taxon>
        <taxon>Peduoviridae</taxon>
        <taxon>Maltschvirus</taxon>
        <taxon>Maltschvirus maltsch</taxon>
    </lineage>
</organism>